<feature type="region of interest" description="Disordered" evidence="1">
    <location>
        <begin position="138"/>
        <end position="161"/>
    </location>
</feature>
<feature type="compositionally biased region" description="Low complexity" evidence="1">
    <location>
        <begin position="735"/>
        <end position="755"/>
    </location>
</feature>
<dbReference type="Proteomes" id="UP000007259">
    <property type="component" value="Chromosome 15"/>
</dbReference>
<evidence type="ECO:0000313" key="3">
    <source>
        <dbReference type="Proteomes" id="UP000007259"/>
    </source>
</evidence>
<dbReference type="EMBL" id="FR799568">
    <property type="protein sequence ID" value="CBZ25071.1"/>
    <property type="molecule type" value="Genomic_DNA"/>
</dbReference>
<organism evidence="2 3">
    <name type="scientific">Leishmania mexicana (strain MHOM/GT/2001/U1103)</name>
    <dbReference type="NCBI Taxonomy" id="929439"/>
    <lineage>
        <taxon>Eukaryota</taxon>
        <taxon>Discoba</taxon>
        <taxon>Euglenozoa</taxon>
        <taxon>Kinetoplastea</taxon>
        <taxon>Metakinetoplastina</taxon>
        <taxon>Trypanosomatida</taxon>
        <taxon>Trypanosomatidae</taxon>
        <taxon>Leishmaniinae</taxon>
        <taxon>Leishmania</taxon>
    </lineage>
</organism>
<feature type="region of interest" description="Disordered" evidence="1">
    <location>
        <begin position="1006"/>
        <end position="1028"/>
    </location>
</feature>
<feature type="compositionally biased region" description="Low complexity" evidence="1">
    <location>
        <begin position="767"/>
        <end position="777"/>
    </location>
</feature>
<dbReference type="OrthoDB" id="266570at2759"/>
<dbReference type="OMA" id="ALAQWHL"/>
<feature type="region of interest" description="Disordered" evidence="1">
    <location>
        <begin position="1"/>
        <end position="32"/>
    </location>
</feature>
<feature type="compositionally biased region" description="Basic and acidic residues" evidence="1">
    <location>
        <begin position="705"/>
        <end position="720"/>
    </location>
</feature>
<feature type="compositionally biased region" description="Low complexity" evidence="1">
    <location>
        <begin position="676"/>
        <end position="686"/>
    </location>
</feature>
<dbReference type="KEGG" id="lmi:LMXM_15_0550"/>
<sequence length="1763" mass="185144">MRLRASTEVTRTGAAAASGASATTTSTPPTAAVASDDVVPEQHQWQQQRHLLRCFALADLLGVSPTVMQQLANAAATPSSSLHHALNTSRASSHCSTESDPVMQACQLEQILVAAVLKRLSDRCCDAGKSIEDMSSVDAVQPAASSVSTTPRQPARTRQPLSLTALPWSAALSEPRNACTSPRQSDEGLLLPSVLSSPKGVARVDALHASFLPLLLVALLQRVSEGSGGDTHVTDVTVPRKKADTNATASNTSAAVLSLRQRRRCRAALHQLLPLYMPLLLQRRRTACAVVISVVEALQECPCRRPDDGESTTEEEECQKRIHRLVHQGLCCSEVKRWLHTARLLSDTLVSCLSHVSRRASTAAAAAAAAAAPPSGAGVVDEEDSMEARWTLEMTGVWLSVAGRPRQGGAPVAAGQRPSDLWWWEAGMSGSGGAVQPEPGGSTPASAGTTRNRQDCAPLTTAEVLALAEVMCAIGEETCDDIWPQEGGHSGEPPQLPPSSCAVVGGGTVAMLRDVMAFFLARHRDSRVFGPPRAPSTSEVTATEPQHRYELLLAERLEMAHRHQHRLLAAAERAIHRVLRQQHRQDLSILWQSPEMILALCSVTAYQLRTQLHRREQRMAELCTATTATATAAMFASPHMNIGSLPPSGRVAAADPTRRNSSDEADRESRRDRHSSSGAPSATAAAKPVHLGESLWSEEDDDDTAAPHEKSQGEWHARSLDEDTRLSAHAALLSSTAGPATTTSAAAAGGTTISTPSPPPPRPPMSSAPSSVHAPAPLRYTPRTSSLHHGSRVYGTLPAMHASGDASAAAAEDAGDGERLTRASNDYYAPARSMEHLWELPARVPRDWTPALATLMACCVLCLSSSSTTAAASRLAVLLGEALLSRHAAEAEFAHSTGATALSGSPSEPLARQVASPRPSLPDFGFSKRHEAPAATAAGVSVRSSVCSSSATNSIAGVSMAMDSTDSGEESASSVVAVGALAQWHLRGLIRQLRLPVNGRVLPSSEQADKDRLRGRHTKVSRTRSAAPSSSLALLSNAVHRTSATPSSVGAVVAGGASWFTLYNQTTRARDRALDVALRSNRRCVNAAASPSLPPADGVLRRLDPVSLLASCFALMHLLQTQPRFFQMAMLSGRTMQELRLGVVEARWGGEPGCAAQMLQRHGSATSTVTVSVSSVSRVLMDGTADGHADPRAGGAGASWRRQDTLSFARGRSLWDRTGAGAPEAAPDRPLRMGASDDDADAPVPAVAADAYSSVDDFFDEAAAAATCHLTEALLVVVSYVGCRALAAALAQFAAPDLDSVEVVDASVISCGGGGIAAAVAASAPPRDLWCDALQAITGLLLEAHRAQRGATATSRVRAVAAAAAASRSSVDHHDSTRTRSHGVLSSASRSVDRAGTLASTTTAAGALLPASRASASASVPPQPNGTRQAFSLGSVPTATYFHAARLVGDAGRGHHAAASPPIAITTTHPIPAPLSTEAQFGIGAFFIALVRALLQLHASSSSAAAAAASSVGGLPDHHQQQHRPQSLLCVVQCLYAVASVIDDVLHDYFNPPPAVLCDVLAIMLVIQPLQQPSETVQEASATVPLPPVSDTLTAWEALRLTPFWDGALLGPLEAASRVWAGCEECSAAASSDNGEERRSRDLQRGRPPRSTASLCESPSAWHIPSRPQSSRPPWQSLLGYLPCSRDPFSTSWLPAAFRGSSHSSTSGTLLALLAKEDDLLLADPPTTTAASTADEVRQLSVSIVASARYTEWMEALCEAWQA</sequence>
<dbReference type="VEuPathDB" id="TriTrypDB:LmxM.15.0550"/>
<dbReference type="PhylomeDB" id="E9AQ52"/>
<feature type="compositionally biased region" description="Basic residues" evidence="1">
    <location>
        <begin position="1013"/>
        <end position="1022"/>
    </location>
</feature>
<keyword evidence="3" id="KW-1185">Reference proteome</keyword>
<feature type="region of interest" description="Disordered" evidence="1">
    <location>
        <begin position="639"/>
        <end position="720"/>
    </location>
</feature>
<feature type="compositionally biased region" description="Polar residues" evidence="1">
    <location>
        <begin position="143"/>
        <end position="152"/>
    </location>
</feature>
<feature type="region of interest" description="Disordered" evidence="1">
    <location>
        <begin position="1368"/>
        <end position="1389"/>
    </location>
</feature>
<name>E9AQ52_LEIMU</name>
<accession>E9AQ52</accession>
<feature type="region of interest" description="Disordered" evidence="1">
    <location>
        <begin position="1631"/>
        <end position="1673"/>
    </location>
</feature>
<reference evidence="2 3" key="1">
    <citation type="journal article" date="2011" name="Genome Res.">
        <title>Chromosome and gene copy number variation allow major structural change between species and strains of Leishmania.</title>
        <authorList>
            <person name="Rogers M.B."/>
            <person name="Hilley J.D."/>
            <person name="Dickens N.J."/>
            <person name="Wilkes J."/>
            <person name="Bates P.A."/>
            <person name="Depledge D.P."/>
            <person name="Harris D."/>
            <person name="Her Y."/>
            <person name="Herzyk P."/>
            <person name="Imamura H."/>
            <person name="Otto T.D."/>
            <person name="Sanders M."/>
            <person name="Seeger K."/>
            <person name="Dujardin J.C."/>
            <person name="Berriman M."/>
            <person name="Smith D.F."/>
            <person name="Hertz-Fowler C."/>
            <person name="Mottram J.C."/>
        </authorList>
    </citation>
    <scope>NUCLEOTIDE SEQUENCE [LARGE SCALE GENOMIC DNA]</scope>
    <source>
        <strain evidence="2 3">MHOM/GT/2001/U1103</strain>
    </source>
</reference>
<dbReference type="RefSeq" id="XP_003873579.1">
    <property type="nucleotide sequence ID" value="XM_003873530.1"/>
</dbReference>
<feature type="region of interest" description="Disordered" evidence="1">
    <location>
        <begin position="899"/>
        <end position="927"/>
    </location>
</feature>
<feature type="region of interest" description="Disordered" evidence="1">
    <location>
        <begin position="1217"/>
        <end position="1239"/>
    </location>
</feature>
<protein>
    <submittedName>
        <fullName evidence="2">Uncharacterized protein</fullName>
    </submittedName>
</protein>
<feature type="region of interest" description="Disordered" evidence="1">
    <location>
        <begin position="429"/>
        <end position="453"/>
    </location>
</feature>
<feature type="compositionally biased region" description="Basic and acidic residues" evidence="1">
    <location>
        <begin position="656"/>
        <end position="675"/>
    </location>
</feature>
<feature type="compositionally biased region" description="Basic and acidic residues" evidence="1">
    <location>
        <begin position="1635"/>
        <end position="1645"/>
    </location>
</feature>
<evidence type="ECO:0000256" key="1">
    <source>
        <dbReference type="SAM" id="MobiDB-lite"/>
    </source>
</evidence>
<gene>
    <name evidence="2" type="ORF">LMXM_15_0550</name>
</gene>
<feature type="compositionally biased region" description="Low complexity" evidence="1">
    <location>
        <begin position="9"/>
        <end position="32"/>
    </location>
</feature>
<feature type="compositionally biased region" description="Pro residues" evidence="1">
    <location>
        <begin position="756"/>
        <end position="766"/>
    </location>
</feature>
<proteinExistence type="predicted"/>
<evidence type="ECO:0000313" key="2">
    <source>
        <dbReference type="EMBL" id="CBZ25071.1"/>
    </source>
</evidence>
<dbReference type="GeneID" id="13449802"/>
<feature type="region of interest" description="Disordered" evidence="1">
    <location>
        <begin position="735"/>
        <end position="791"/>
    </location>
</feature>